<feature type="transmembrane region" description="Helical" evidence="13">
    <location>
        <begin position="852"/>
        <end position="871"/>
    </location>
</feature>
<dbReference type="RefSeq" id="WP_394828548.1">
    <property type="nucleotide sequence ID" value="NZ_CP089984.1"/>
</dbReference>
<dbReference type="PANTHER" id="PTHR43790:SF3">
    <property type="entry name" value="D-ALLOSE IMPORT ATP-BINDING PROTEIN ALSA-RELATED"/>
    <property type="match status" value="1"/>
</dbReference>
<dbReference type="InterPro" id="IPR017871">
    <property type="entry name" value="ABC_transporter-like_CS"/>
</dbReference>
<evidence type="ECO:0000256" key="6">
    <source>
        <dbReference type="ARBA" id="ARBA00022737"/>
    </source>
</evidence>
<evidence type="ECO:0000256" key="8">
    <source>
        <dbReference type="ARBA" id="ARBA00022840"/>
    </source>
</evidence>
<feature type="transmembrane region" description="Helical" evidence="13">
    <location>
        <begin position="783"/>
        <end position="805"/>
    </location>
</feature>
<dbReference type="CDD" id="cd03216">
    <property type="entry name" value="ABC_Carb_Monos_I"/>
    <property type="match status" value="1"/>
</dbReference>
<dbReference type="Pfam" id="PF00005">
    <property type="entry name" value="ABC_tran"/>
    <property type="match status" value="2"/>
</dbReference>
<keyword evidence="6" id="KW-0677">Repeat</keyword>
<reference evidence="15 16" key="1">
    <citation type="submission" date="2021-12" db="EMBL/GenBank/DDBJ databases">
        <title>Discovery of the Pendulisporaceae a myxobacterial family with distinct sporulation behavior and unique specialized metabolism.</title>
        <authorList>
            <person name="Garcia R."/>
            <person name="Popoff A."/>
            <person name="Bader C.D."/>
            <person name="Loehr J."/>
            <person name="Walesch S."/>
            <person name="Walt C."/>
            <person name="Boldt J."/>
            <person name="Bunk B."/>
            <person name="Haeckl F.J.F.P.J."/>
            <person name="Gunesch A.P."/>
            <person name="Birkelbach J."/>
            <person name="Nuebel U."/>
            <person name="Pietschmann T."/>
            <person name="Bach T."/>
            <person name="Mueller R."/>
        </authorList>
    </citation>
    <scope>NUCLEOTIDE SEQUENCE [LARGE SCALE GENOMIC DNA]</scope>
    <source>
        <strain evidence="15 16">MSr11954</strain>
    </source>
</reference>
<keyword evidence="8 15" id="KW-0067">ATP-binding</keyword>
<comment type="subcellular location">
    <subcellularLocation>
        <location evidence="1">Cell membrane</location>
        <topology evidence="1">Multi-pass membrane protein</topology>
    </subcellularLocation>
</comment>
<dbReference type="CDD" id="cd03215">
    <property type="entry name" value="ABC_Carb_Monos_II"/>
    <property type="match status" value="1"/>
</dbReference>
<keyword evidence="10 13" id="KW-1133">Transmembrane helix</keyword>
<dbReference type="InterPro" id="IPR001851">
    <property type="entry name" value="ABC_transp_permease"/>
</dbReference>
<sequence>MRGIRKSFYGVEVLKGVDLVCPRGQVHAIVGENGAGKSTLMKVLSGVHAADAGTIRIAGRTVHFRHPRAAQQAGVSIIFQEFRLLPERSVAENIFLGREPGRRGLVDAGALDAAAAELLARLRVEHAITPRTLVRELSVAQQQMVEIAKALSFDARIVVMDEPTAALSPNEASALFECVNELQAAGLAIVYVSHRLDEVFRLAQRITVLKDGATVGEVRTSEVTHRDLIAMMVGRPLESGFRLRTPGHLAGKAGRVRLRVRGGGNARLSGIDVELRAGEILGVAGLAGSGRTELARALFGVEPFTSGAMELDGRPVAMSSPAVAIAAGMGFLTEDRKAEGLLLRESVLDNARLSLRSLRPSLRRARKVPAAAAAVEGLLSALDLRSAHRPWNTPVQYLSGGNQQKVVLAKWLATRPEVLLFDEPTRGVDVGGKAAIHEHIRDLARKGAAILMISSELSEVIAMSDRVLVMHQGCIAGELDLRERDVLESDIMLLATGAHASAPAPEAGDPTASQTSESQHAPESQQTPAWRQTPESQQTPAWRHAPESQQTPASRDAAESQQTPASRHAPESQQTPASRHAPKSRQMPASQQAPESQHAPASRQTPASQQTPASRHAAESQQTPASRHAAESQQTPASQRAPESQQTPASQRAPESQQTPASQHAPESQQTPASRQAPASQRTPASRQAPASSRWARGAATPIWVVFAILFAVASVAVSARGQPFFSVDNVRNMLVRSVALGLVAVGQSVVVLGGSIDLSVAYLISVAAVLASHIMQGQPANVAPAILLVLAMGAAVGLVNGLLVTRMRVNAFMATLGMGLLMRGVLENSFAHGTGSVPPVFQSLGYSGIGPVPYAVLLLGAMAAGAWLLVRRTRFGYHLMAVGGDEETTRVSGVRSDRVIVLAHVLCSLAAVISGLFLVSRVGSAAPWIGPDGRYDLDSIAAVVLGGTALTGGRGSVLGTVGGVLVLAVVDNALNQFGVNTFVQDVVRGVILVSAVAAYTLRRRRAS</sequence>
<feature type="transmembrane region" description="Helical" evidence="13">
    <location>
        <begin position="703"/>
        <end position="722"/>
    </location>
</feature>
<dbReference type="Proteomes" id="UP001370348">
    <property type="component" value="Chromosome"/>
</dbReference>
<evidence type="ECO:0000256" key="12">
    <source>
        <dbReference type="SAM" id="MobiDB-lite"/>
    </source>
</evidence>
<evidence type="ECO:0000313" key="16">
    <source>
        <dbReference type="Proteomes" id="UP001370348"/>
    </source>
</evidence>
<name>A0ABZ2M8T4_9BACT</name>
<protein>
    <submittedName>
        <fullName evidence="15">ATP-binding cassette domain-containing protein</fullName>
    </submittedName>
</protein>
<keyword evidence="4" id="KW-0762">Sugar transport</keyword>
<evidence type="ECO:0000256" key="3">
    <source>
        <dbReference type="ARBA" id="ARBA00022475"/>
    </source>
</evidence>
<evidence type="ECO:0000256" key="2">
    <source>
        <dbReference type="ARBA" id="ARBA00022448"/>
    </source>
</evidence>
<evidence type="ECO:0000256" key="13">
    <source>
        <dbReference type="SAM" id="Phobius"/>
    </source>
</evidence>
<feature type="compositionally biased region" description="Polar residues" evidence="12">
    <location>
        <begin position="602"/>
        <end position="691"/>
    </location>
</feature>
<dbReference type="InterPro" id="IPR003593">
    <property type="entry name" value="AAA+_ATPase"/>
</dbReference>
<feature type="domain" description="ABC transporter" evidence="14">
    <location>
        <begin position="251"/>
        <end position="497"/>
    </location>
</feature>
<feature type="transmembrane region" description="Helical" evidence="13">
    <location>
        <begin position="812"/>
        <end position="832"/>
    </location>
</feature>
<dbReference type="GO" id="GO:0005524">
    <property type="term" value="F:ATP binding"/>
    <property type="evidence" value="ECO:0007669"/>
    <property type="project" value="UniProtKB-KW"/>
</dbReference>
<evidence type="ECO:0000313" key="15">
    <source>
        <dbReference type="EMBL" id="WXB18923.1"/>
    </source>
</evidence>
<evidence type="ECO:0000256" key="7">
    <source>
        <dbReference type="ARBA" id="ARBA00022741"/>
    </source>
</evidence>
<feature type="domain" description="ABC transporter" evidence="14">
    <location>
        <begin position="1"/>
        <end position="236"/>
    </location>
</feature>
<keyword evidence="9" id="KW-1278">Translocase</keyword>
<dbReference type="SUPFAM" id="SSF52540">
    <property type="entry name" value="P-loop containing nucleoside triphosphate hydrolases"/>
    <property type="match status" value="2"/>
</dbReference>
<dbReference type="CDD" id="cd06579">
    <property type="entry name" value="TM_PBP1_transp_AraH_like"/>
    <property type="match status" value="1"/>
</dbReference>
<dbReference type="InterPro" id="IPR003439">
    <property type="entry name" value="ABC_transporter-like_ATP-bd"/>
</dbReference>
<feature type="compositionally biased region" description="Polar residues" evidence="12">
    <location>
        <begin position="547"/>
        <end position="577"/>
    </location>
</feature>
<keyword evidence="11 13" id="KW-0472">Membrane</keyword>
<evidence type="ECO:0000256" key="1">
    <source>
        <dbReference type="ARBA" id="ARBA00004651"/>
    </source>
</evidence>
<accession>A0ABZ2M8T4</accession>
<feature type="transmembrane region" description="Helical" evidence="13">
    <location>
        <begin position="900"/>
        <end position="920"/>
    </location>
</feature>
<evidence type="ECO:0000256" key="4">
    <source>
        <dbReference type="ARBA" id="ARBA00022597"/>
    </source>
</evidence>
<keyword evidence="2" id="KW-0813">Transport</keyword>
<feature type="compositionally biased region" description="Polar residues" evidence="12">
    <location>
        <begin position="511"/>
        <end position="540"/>
    </location>
</feature>
<dbReference type="EMBL" id="CP089984">
    <property type="protein sequence ID" value="WXB18923.1"/>
    <property type="molecule type" value="Genomic_DNA"/>
</dbReference>
<dbReference type="PANTHER" id="PTHR43790">
    <property type="entry name" value="CARBOHYDRATE TRANSPORT ATP-BINDING PROTEIN MG119-RELATED"/>
    <property type="match status" value="1"/>
</dbReference>
<dbReference type="Gene3D" id="3.40.50.300">
    <property type="entry name" value="P-loop containing nucleotide triphosphate hydrolases"/>
    <property type="match status" value="2"/>
</dbReference>
<dbReference type="InterPro" id="IPR050107">
    <property type="entry name" value="ABC_carbohydrate_import_ATPase"/>
</dbReference>
<evidence type="ECO:0000256" key="10">
    <source>
        <dbReference type="ARBA" id="ARBA00022989"/>
    </source>
</evidence>
<organism evidence="15 16">
    <name type="scientific">Pendulispora albinea</name>
    <dbReference type="NCBI Taxonomy" id="2741071"/>
    <lineage>
        <taxon>Bacteria</taxon>
        <taxon>Pseudomonadati</taxon>
        <taxon>Myxococcota</taxon>
        <taxon>Myxococcia</taxon>
        <taxon>Myxococcales</taxon>
        <taxon>Sorangiineae</taxon>
        <taxon>Pendulisporaceae</taxon>
        <taxon>Pendulispora</taxon>
    </lineage>
</organism>
<evidence type="ECO:0000256" key="9">
    <source>
        <dbReference type="ARBA" id="ARBA00022967"/>
    </source>
</evidence>
<feature type="region of interest" description="Disordered" evidence="12">
    <location>
        <begin position="500"/>
        <end position="694"/>
    </location>
</feature>
<dbReference type="Pfam" id="PF02653">
    <property type="entry name" value="BPD_transp_2"/>
    <property type="match status" value="1"/>
</dbReference>
<keyword evidence="16" id="KW-1185">Reference proteome</keyword>
<feature type="transmembrane region" description="Helical" evidence="13">
    <location>
        <begin position="734"/>
        <end position="753"/>
    </location>
</feature>
<evidence type="ECO:0000256" key="11">
    <source>
        <dbReference type="ARBA" id="ARBA00023136"/>
    </source>
</evidence>
<gene>
    <name evidence="15" type="ORF">LZC94_17000</name>
</gene>
<dbReference type="InterPro" id="IPR027417">
    <property type="entry name" value="P-loop_NTPase"/>
</dbReference>
<keyword evidence="5 13" id="KW-0812">Transmembrane</keyword>
<dbReference type="PROSITE" id="PS50893">
    <property type="entry name" value="ABC_TRANSPORTER_2"/>
    <property type="match status" value="2"/>
</dbReference>
<evidence type="ECO:0000259" key="14">
    <source>
        <dbReference type="PROSITE" id="PS50893"/>
    </source>
</evidence>
<proteinExistence type="predicted"/>
<keyword evidence="3" id="KW-1003">Cell membrane</keyword>
<dbReference type="PROSITE" id="PS00211">
    <property type="entry name" value="ABC_TRANSPORTER_1"/>
    <property type="match status" value="1"/>
</dbReference>
<evidence type="ECO:0000256" key="5">
    <source>
        <dbReference type="ARBA" id="ARBA00022692"/>
    </source>
</evidence>
<dbReference type="SMART" id="SM00382">
    <property type="entry name" value="AAA"/>
    <property type="match status" value="2"/>
</dbReference>
<keyword evidence="7" id="KW-0547">Nucleotide-binding</keyword>